<feature type="compositionally biased region" description="Basic and acidic residues" evidence="1">
    <location>
        <begin position="132"/>
        <end position="143"/>
    </location>
</feature>
<dbReference type="Proteomes" id="UP001165368">
    <property type="component" value="Unassembled WGS sequence"/>
</dbReference>
<organism evidence="2 3">
    <name type="scientific">Arthrobacter hankyongi</name>
    <dbReference type="NCBI Taxonomy" id="2904801"/>
    <lineage>
        <taxon>Bacteria</taxon>
        <taxon>Bacillati</taxon>
        <taxon>Actinomycetota</taxon>
        <taxon>Actinomycetes</taxon>
        <taxon>Micrococcales</taxon>
        <taxon>Micrococcaceae</taxon>
        <taxon>Arthrobacter</taxon>
    </lineage>
</organism>
<evidence type="ECO:0000313" key="2">
    <source>
        <dbReference type="EMBL" id="MCG2622878.1"/>
    </source>
</evidence>
<gene>
    <name evidence="2" type="ORF">LVY72_13310</name>
</gene>
<dbReference type="EMBL" id="JAKLTQ010000009">
    <property type="protein sequence ID" value="MCG2622878.1"/>
    <property type="molecule type" value="Genomic_DNA"/>
</dbReference>
<evidence type="ECO:0000256" key="1">
    <source>
        <dbReference type="SAM" id="MobiDB-lite"/>
    </source>
</evidence>
<proteinExistence type="predicted"/>
<accession>A0ABS9L8M6</accession>
<protein>
    <submittedName>
        <fullName evidence="2">Uncharacterized protein</fullName>
    </submittedName>
</protein>
<keyword evidence="3" id="KW-1185">Reference proteome</keyword>
<evidence type="ECO:0000313" key="3">
    <source>
        <dbReference type="Proteomes" id="UP001165368"/>
    </source>
</evidence>
<feature type="region of interest" description="Disordered" evidence="1">
    <location>
        <begin position="1"/>
        <end position="153"/>
    </location>
</feature>
<dbReference type="RefSeq" id="WP_237821617.1">
    <property type="nucleotide sequence ID" value="NZ_JAKLTQ010000009.1"/>
</dbReference>
<reference evidence="2" key="1">
    <citation type="submission" date="2022-01" db="EMBL/GenBank/DDBJ databases">
        <authorList>
            <person name="Jo J.-H."/>
            <person name="Im W.-T."/>
        </authorList>
    </citation>
    <scope>NUCLEOTIDE SEQUENCE</scope>
    <source>
        <strain evidence="2">I2-34</strain>
    </source>
</reference>
<feature type="compositionally biased region" description="Basic and acidic residues" evidence="1">
    <location>
        <begin position="97"/>
        <end position="124"/>
    </location>
</feature>
<sequence length="153" mass="15412">MSPADASKPTDPSNAPKGDRLGSDYNKGTNPGPGGETDTAGSAVPPYEGRTTGRDEPAEGTSRAWGSEPPAGEPAQPGSGETPADAEAPPAGVGESTTRRGEDVIKQEGKEAGREDTGTHEAPSDRPTGTSEPRDATALKPPEDNGEAAPQAP</sequence>
<comment type="caution">
    <text evidence="2">The sequence shown here is derived from an EMBL/GenBank/DDBJ whole genome shotgun (WGS) entry which is preliminary data.</text>
</comment>
<name>A0ABS9L8M6_9MICC</name>